<evidence type="ECO:0000313" key="2">
    <source>
        <dbReference type="Proteomes" id="UP000016960"/>
    </source>
</evidence>
<reference evidence="1 2" key="1">
    <citation type="submission" date="2013-05" db="EMBL/GenBank/DDBJ databases">
        <title>Draft genome sequence of Rubidibacter lacunae KORDI 51-2.</title>
        <authorList>
            <person name="Choi D.H."/>
            <person name="Noh J.H."/>
            <person name="Kwon K.-K."/>
            <person name="Lee J.-H."/>
            <person name="Ryu J.-Y."/>
        </authorList>
    </citation>
    <scope>NUCLEOTIDE SEQUENCE [LARGE SCALE GENOMIC DNA]</scope>
    <source>
        <strain evidence="1 2">KORDI 51-2</strain>
    </source>
</reference>
<dbReference type="AlphaFoldDB" id="U5DAC7"/>
<organism evidence="1 2">
    <name type="scientific">Rubidibacter lacunae KORDI 51-2</name>
    <dbReference type="NCBI Taxonomy" id="582515"/>
    <lineage>
        <taxon>Bacteria</taxon>
        <taxon>Bacillati</taxon>
        <taxon>Cyanobacteriota</taxon>
        <taxon>Cyanophyceae</taxon>
        <taxon>Oscillatoriophycideae</taxon>
        <taxon>Chroococcales</taxon>
        <taxon>Aphanothecaceae</taxon>
        <taxon>Rubidibacter</taxon>
    </lineage>
</organism>
<keyword evidence="2" id="KW-1185">Reference proteome</keyword>
<gene>
    <name evidence="1" type="ORF">KR51_00018890</name>
</gene>
<protein>
    <submittedName>
        <fullName evidence="1">Uncharacterized protein</fullName>
    </submittedName>
</protein>
<dbReference type="InParanoid" id="U5DAC7"/>
<proteinExistence type="predicted"/>
<dbReference type="EMBL" id="ASSJ01000048">
    <property type="protein sequence ID" value="ERN41528.1"/>
    <property type="molecule type" value="Genomic_DNA"/>
</dbReference>
<sequence>MLTFLRKSGRGTPIKNDGRVASKSVSVERVRNAEISPSIACRTSNGSGRGCVRTSGFGVGERLTNPSKGGYLSAKNLSASRVLARLLLWLEKEWLLLARARGISPFGKSGYPVAPSDDRYQLCQSRTHRCSLASELRAVDKLDN</sequence>
<accession>U5DAC7</accession>
<dbReference type="Proteomes" id="UP000016960">
    <property type="component" value="Unassembled WGS sequence"/>
</dbReference>
<name>U5DAC7_9CHRO</name>
<evidence type="ECO:0000313" key="1">
    <source>
        <dbReference type="EMBL" id="ERN41528.1"/>
    </source>
</evidence>
<comment type="caution">
    <text evidence="1">The sequence shown here is derived from an EMBL/GenBank/DDBJ whole genome shotgun (WGS) entry which is preliminary data.</text>
</comment>